<keyword evidence="8" id="KW-0677">Repeat</keyword>
<evidence type="ECO:0000256" key="10">
    <source>
        <dbReference type="ARBA" id="ARBA00022875"/>
    </source>
</evidence>
<evidence type="ECO:0000256" key="9">
    <source>
        <dbReference type="ARBA" id="ARBA00022859"/>
    </source>
</evidence>
<dbReference type="Ensembl" id="ENSDCDT00010024605.1">
    <property type="protein sequence ID" value="ENSDCDP00010021973.1"/>
    <property type="gene ID" value="ENSDCDG00010011280.1"/>
</dbReference>
<feature type="domain" description="C1q" evidence="17">
    <location>
        <begin position="117"/>
        <end position="250"/>
    </location>
</feature>
<evidence type="ECO:0000256" key="3">
    <source>
        <dbReference type="ARBA" id="ARBA00013456"/>
    </source>
</evidence>
<keyword evidence="10" id="KW-0180">Complement pathway</keyword>
<evidence type="ECO:0000256" key="11">
    <source>
        <dbReference type="ARBA" id="ARBA00023157"/>
    </source>
</evidence>
<evidence type="ECO:0000256" key="16">
    <source>
        <dbReference type="SAM" id="SignalP"/>
    </source>
</evidence>
<dbReference type="GO" id="GO:0006958">
    <property type="term" value="P:complement activation, classical pathway"/>
    <property type="evidence" value="ECO:0007669"/>
    <property type="project" value="UniProtKB-KW"/>
</dbReference>
<dbReference type="PANTHER" id="PTHR15427">
    <property type="entry name" value="EMILIN ELASTIN MICROFIBRIL INTERFACE-LOCATED PROTEIN ELASTIN MICROFIBRIL INTERFACER"/>
    <property type="match status" value="1"/>
</dbReference>
<gene>
    <name evidence="18" type="primary">C1QA</name>
</gene>
<comment type="subunit">
    <text evidence="14">Core component of the complement C1 complex, a calcium-dependent complex composed of 1 molecule of the C1Q subcomplex, 2 molecules of C1R and 2 molecules of C1S. The C1Q subcomplex is composed 18 subunits: 3 chains of C1QA, C1QB, and C1QC trimerize to form 6 collagen-like triple helices connected to six globular ligand-recognition modules (C1q domain). Interacts with CR1 (via Sushi 24 and Sushi 25 domains). Interacts (via C-terminus) with CD33; this interaction activates CD33 inhibitory motifs.</text>
</comment>
<evidence type="ECO:0000256" key="8">
    <source>
        <dbReference type="ARBA" id="ARBA00022737"/>
    </source>
</evidence>
<evidence type="ECO:0000256" key="1">
    <source>
        <dbReference type="ARBA" id="ARBA00004241"/>
    </source>
</evidence>
<evidence type="ECO:0000313" key="18">
    <source>
        <dbReference type="Ensembl" id="ENSDCDP00010021973.1"/>
    </source>
</evidence>
<dbReference type="SUPFAM" id="SSF49842">
    <property type="entry name" value="TNF-like"/>
    <property type="match status" value="1"/>
</dbReference>
<dbReference type="GO" id="GO:0005581">
    <property type="term" value="C:collagen trimer"/>
    <property type="evidence" value="ECO:0007669"/>
    <property type="project" value="UniProtKB-KW"/>
</dbReference>
<evidence type="ECO:0000256" key="12">
    <source>
        <dbReference type="ARBA" id="ARBA00023180"/>
    </source>
</evidence>
<dbReference type="Gene3D" id="2.60.120.40">
    <property type="match status" value="1"/>
</dbReference>
<dbReference type="PROSITE" id="PS50871">
    <property type="entry name" value="C1Q"/>
    <property type="match status" value="1"/>
</dbReference>
<evidence type="ECO:0000256" key="15">
    <source>
        <dbReference type="SAM" id="MobiDB-lite"/>
    </source>
</evidence>
<evidence type="ECO:0000313" key="19">
    <source>
        <dbReference type="Proteomes" id="UP000694580"/>
    </source>
</evidence>
<keyword evidence="19" id="KW-1185">Reference proteome</keyword>
<dbReference type="InterPro" id="IPR008983">
    <property type="entry name" value="Tumour_necrosis_fac-like_dom"/>
</dbReference>
<evidence type="ECO:0000256" key="2">
    <source>
        <dbReference type="ARBA" id="ARBA00004498"/>
    </source>
</evidence>
<reference evidence="18" key="2">
    <citation type="submission" date="2025-08" db="UniProtKB">
        <authorList>
            <consortium name="Ensembl"/>
        </authorList>
    </citation>
    <scope>IDENTIFICATION</scope>
</reference>
<feature type="region of interest" description="Disordered" evidence="15">
    <location>
        <begin position="75"/>
        <end position="114"/>
    </location>
</feature>
<evidence type="ECO:0000256" key="7">
    <source>
        <dbReference type="ARBA" id="ARBA00022729"/>
    </source>
</evidence>
<dbReference type="Pfam" id="PF00386">
    <property type="entry name" value="C1q"/>
    <property type="match status" value="1"/>
</dbReference>
<reference evidence="18" key="3">
    <citation type="submission" date="2025-09" db="UniProtKB">
        <authorList>
            <consortium name="Ensembl"/>
        </authorList>
    </citation>
    <scope>IDENTIFICATION</scope>
</reference>
<dbReference type="GO" id="GO:0009986">
    <property type="term" value="C:cell surface"/>
    <property type="evidence" value="ECO:0007669"/>
    <property type="project" value="UniProtKB-SubCell"/>
</dbReference>
<proteinExistence type="predicted"/>
<keyword evidence="9" id="KW-0391">Immunity</keyword>
<feature type="signal peptide" evidence="16">
    <location>
        <begin position="1"/>
        <end position="29"/>
    </location>
</feature>
<evidence type="ECO:0000256" key="4">
    <source>
        <dbReference type="ARBA" id="ARBA00022525"/>
    </source>
</evidence>
<keyword evidence="12" id="KW-0325">Glycoprotein</keyword>
<feature type="chain" id="PRO_5044229809" description="Complement C1q subcomponent subunit A" evidence="16">
    <location>
        <begin position="30"/>
        <end position="250"/>
    </location>
</feature>
<organism evidence="18 19">
    <name type="scientific">Denticeps clupeoides</name>
    <name type="common">denticle herring</name>
    <dbReference type="NCBI Taxonomy" id="299321"/>
    <lineage>
        <taxon>Eukaryota</taxon>
        <taxon>Metazoa</taxon>
        <taxon>Chordata</taxon>
        <taxon>Craniata</taxon>
        <taxon>Vertebrata</taxon>
        <taxon>Euteleostomi</taxon>
        <taxon>Actinopterygii</taxon>
        <taxon>Neopterygii</taxon>
        <taxon>Teleostei</taxon>
        <taxon>Clupei</taxon>
        <taxon>Clupeiformes</taxon>
        <taxon>Denticipitoidei</taxon>
        <taxon>Denticipitidae</taxon>
        <taxon>Denticeps</taxon>
    </lineage>
</organism>
<keyword evidence="7 16" id="KW-0732">Signal</keyword>
<dbReference type="InterPro" id="IPR008160">
    <property type="entry name" value="Collagen"/>
</dbReference>
<keyword evidence="4" id="KW-0964">Secreted</keyword>
<dbReference type="Proteomes" id="UP000694580">
    <property type="component" value="Chromosome 6"/>
</dbReference>
<comment type="subcellular location">
    <subcellularLocation>
        <location evidence="1">Cell surface</location>
    </subcellularLocation>
    <subcellularLocation>
        <location evidence="2">Secreted</location>
        <location evidence="2">Extracellular space</location>
        <location evidence="2">Extracellular matrix</location>
    </subcellularLocation>
</comment>
<sequence>MSWFQISRMKLFVKLLLVVWVTLITTGRCQQKCRVQDGAPGLVGVVGRNGLPGQKGQKGEPLYQDQPMVLRGLKGERGNRGEPGEMGVKGFRGDPGTKGIPGPPGRKGSSSDVISGAQNKQSAFSAIMSENSNLQSPVIFTKFISKSTSEFDLTTGYFTCNIPGVYYFVFHATSVVNLCLVLKWSSEEPSKDLYFCDYNVRKFKQVLSGGAVLHLSKNQRVSVHQLNKPSSKPAGALYSVVFNGFLIFPD</sequence>
<keyword evidence="11" id="KW-1015">Disulfide bond</keyword>
<name>A0AAY4BM40_9TELE</name>
<dbReference type="PRINTS" id="PR00007">
    <property type="entry name" value="COMPLEMNTC1Q"/>
</dbReference>
<keyword evidence="13" id="KW-0379">Hydroxylation</keyword>
<dbReference type="InterPro" id="IPR001073">
    <property type="entry name" value="C1q_dom"/>
</dbReference>
<dbReference type="SMART" id="SM00110">
    <property type="entry name" value="C1Q"/>
    <property type="match status" value="1"/>
</dbReference>
<keyword evidence="6" id="KW-0399">Innate immunity</keyword>
<evidence type="ECO:0000256" key="14">
    <source>
        <dbReference type="ARBA" id="ARBA00093497"/>
    </source>
</evidence>
<evidence type="ECO:0000259" key="17">
    <source>
        <dbReference type="PROSITE" id="PS50871"/>
    </source>
</evidence>
<dbReference type="Pfam" id="PF01391">
    <property type="entry name" value="Collagen"/>
    <property type="match status" value="1"/>
</dbReference>
<evidence type="ECO:0000256" key="6">
    <source>
        <dbReference type="ARBA" id="ARBA00022588"/>
    </source>
</evidence>
<evidence type="ECO:0000256" key="5">
    <source>
        <dbReference type="ARBA" id="ARBA00022530"/>
    </source>
</evidence>
<dbReference type="AlphaFoldDB" id="A0AAY4BM40"/>
<dbReference type="PANTHER" id="PTHR15427:SF26">
    <property type="entry name" value="COMPLEMENT C1Q SUBCOMPONENT SUBUNIT A"/>
    <property type="match status" value="1"/>
</dbReference>
<dbReference type="GeneTree" id="ENSGT00940000162143"/>
<dbReference type="InterPro" id="IPR050392">
    <property type="entry name" value="Collagen/C1q_domain"/>
</dbReference>
<reference evidence="18 19" key="1">
    <citation type="submission" date="2020-06" db="EMBL/GenBank/DDBJ databases">
        <authorList>
            <consortium name="Wellcome Sanger Institute Data Sharing"/>
        </authorList>
    </citation>
    <scope>NUCLEOTIDE SEQUENCE [LARGE SCALE GENOMIC DNA]</scope>
</reference>
<evidence type="ECO:0000256" key="13">
    <source>
        <dbReference type="ARBA" id="ARBA00023278"/>
    </source>
</evidence>
<dbReference type="GO" id="GO:0045087">
    <property type="term" value="P:innate immune response"/>
    <property type="evidence" value="ECO:0007669"/>
    <property type="project" value="UniProtKB-KW"/>
</dbReference>
<protein>
    <recommendedName>
        <fullName evidence="3">Complement C1q subcomponent subunit A</fullName>
    </recommendedName>
</protein>
<accession>A0AAY4BM40</accession>
<keyword evidence="5" id="KW-0272">Extracellular matrix</keyword>